<dbReference type="InterPro" id="IPR012394">
    <property type="entry name" value="Aldehyde_DH_NAD(P)"/>
</dbReference>
<dbReference type="Gene3D" id="3.40.605.10">
    <property type="entry name" value="Aldehyde Dehydrogenase, Chain A, domain 1"/>
    <property type="match status" value="1"/>
</dbReference>
<feature type="domain" description="Aldehyde dehydrogenase" evidence="8">
    <location>
        <begin position="30"/>
        <end position="447"/>
    </location>
</feature>
<keyword evidence="3" id="KW-0520">NAD</keyword>
<evidence type="ECO:0000256" key="2">
    <source>
        <dbReference type="ARBA" id="ARBA00023002"/>
    </source>
</evidence>
<accession>A0A5E4T6A3</accession>
<comment type="similarity">
    <text evidence="1 4 7">Belongs to the aldehyde dehydrogenase family.</text>
</comment>
<dbReference type="GO" id="GO:0004029">
    <property type="term" value="F:aldehyde dehydrogenase (NAD+) activity"/>
    <property type="evidence" value="ECO:0007669"/>
    <property type="project" value="TreeGrafter"/>
</dbReference>
<dbReference type="PROSITE" id="PS00687">
    <property type="entry name" value="ALDEHYDE_DEHYDR_GLU"/>
    <property type="match status" value="1"/>
</dbReference>
<dbReference type="CDD" id="cd07133">
    <property type="entry name" value="ALDH_CALDH_CalB"/>
    <property type="match status" value="1"/>
</dbReference>
<dbReference type="SUPFAM" id="SSF53720">
    <property type="entry name" value="ALDH-like"/>
    <property type="match status" value="1"/>
</dbReference>
<reference evidence="9 10" key="1">
    <citation type="submission" date="2019-08" db="EMBL/GenBank/DDBJ databases">
        <authorList>
            <person name="Peeters C."/>
        </authorList>
    </citation>
    <scope>NUCLEOTIDE SEQUENCE [LARGE SCALE GENOMIC DNA]</scope>
    <source>
        <strain evidence="9 10">LMG 30175</strain>
    </source>
</reference>
<keyword evidence="2 4" id="KW-0560">Oxidoreductase</keyword>
<evidence type="ECO:0000256" key="7">
    <source>
        <dbReference type="RuleBase" id="RU003345"/>
    </source>
</evidence>
<evidence type="ECO:0000313" key="10">
    <source>
        <dbReference type="Proteomes" id="UP000414233"/>
    </source>
</evidence>
<dbReference type="Pfam" id="PF00171">
    <property type="entry name" value="Aldedh"/>
    <property type="match status" value="1"/>
</dbReference>
<feature type="active site" evidence="5 6">
    <location>
        <position position="224"/>
    </location>
</feature>
<evidence type="ECO:0000313" key="9">
    <source>
        <dbReference type="EMBL" id="VVD83660.1"/>
    </source>
</evidence>
<evidence type="ECO:0000259" key="8">
    <source>
        <dbReference type="Pfam" id="PF00171"/>
    </source>
</evidence>
<dbReference type="GO" id="GO:0005737">
    <property type="term" value="C:cytoplasm"/>
    <property type="evidence" value="ECO:0007669"/>
    <property type="project" value="TreeGrafter"/>
</dbReference>
<dbReference type="PANTHER" id="PTHR43570:SF20">
    <property type="entry name" value="ALDEHYDE DEHYDROGENASE ALDX-RELATED"/>
    <property type="match status" value="1"/>
</dbReference>
<name>A0A5E4T6A3_9BURK</name>
<gene>
    <name evidence="9" type="primary">calB</name>
    <name evidence="9" type="ORF">PTE30175_01185</name>
</gene>
<evidence type="ECO:0000256" key="6">
    <source>
        <dbReference type="PROSITE-ProRule" id="PRU10007"/>
    </source>
</evidence>
<keyword evidence="10" id="KW-1185">Reference proteome</keyword>
<dbReference type="PIRSF" id="PIRSF036492">
    <property type="entry name" value="ALDH"/>
    <property type="match status" value="1"/>
</dbReference>
<evidence type="ECO:0000256" key="5">
    <source>
        <dbReference type="PIRSR" id="PIRSR036492-1"/>
    </source>
</evidence>
<dbReference type="OrthoDB" id="6187633at2"/>
<dbReference type="InterPro" id="IPR016162">
    <property type="entry name" value="Ald_DH_N"/>
</dbReference>
<dbReference type="EMBL" id="CABPRZ010000004">
    <property type="protein sequence ID" value="VVD83660.1"/>
    <property type="molecule type" value="Genomic_DNA"/>
</dbReference>
<sequence length="477" mass="52503">MGHSEIDLGEEAARVALAPRFERMRSAHAAAPMPDWSTRKHHLHMLARMLRRHRKALAAAIDADFGGRSEQETELLELFPTLGNLKHAMSHGRRWMRGSQGWASFWMLPARRAIVPQPLGVVGIIAPWNYPLFLAAGPLTDALAAGNRVMIKVSEYTPRFAALFAQVVAEFFPPEWVTVVTGDAQTGQAFSSLPFDHLLFTGATSVGHHVMRAASEHLTPVTLELGGKSPAIVGPHARFDHAVERILAGKLVNAGQTCVAPDYVLLPRERLAAFIETARQVCARLYPDARDNPQYTSIASDRHFERLAGLVSQAEAQGAVAHPMFDGSPDAERRRMPPVLFTEVDDSMRLMREEIFGPLLPLVPYDDLDAALAFVNDRPRPLALYLFETEAAIVDRVIAVTISGGVTVNDTLLHVAEHGLPFGGVGASGMGGYHGEFGFRTFSKMKPVFRQARFNGVGLLNPPYGKRFSMMIRQLLR</sequence>
<feature type="active site" evidence="5">
    <location>
        <position position="258"/>
    </location>
</feature>
<protein>
    <recommendedName>
        <fullName evidence="4">Aldehyde dehydrogenase</fullName>
    </recommendedName>
</protein>
<dbReference type="Gene3D" id="3.40.309.10">
    <property type="entry name" value="Aldehyde Dehydrogenase, Chain A, domain 2"/>
    <property type="match status" value="1"/>
</dbReference>
<dbReference type="Proteomes" id="UP000414233">
    <property type="component" value="Unassembled WGS sequence"/>
</dbReference>
<dbReference type="InterPro" id="IPR016163">
    <property type="entry name" value="Ald_DH_C"/>
</dbReference>
<dbReference type="GO" id="GO:0006081">
    <property type="term" value="P:aldehyde metabolic process"/>
    <property type="evidence" value="ECO:0007669"/>
    <property type="project" value="InterPro"/>
</dbReference>
<evidence type="ECO:0000256" key="3">
    <source>
        <dbReference type="ARBA" id="ARBA00023027"/>
    </source>
</evidence>
<evidence type="ECO:0000256" key="4">
    <source>
        <dbReference type="PIRNR" id="PIRNR036492"/>
    </source>
</evidence>
<dbReference type="InterPro" id="IPR029510">
    <property type="entry name" value="Ald_DH_CS_GLU"/>
</dbReference>
<dbReference type="AlphaFoldDB" id="A0A5E4T6A3"/>
<dbReference type="InterPro" id="IPR015590">
    <property type="entry name" value="Aldehyde_DH_dom"/>
</dbReference>
<proteinExistence type="inferred from homology"/>
<organism evidence="9 10">
    <name type="scientific">Pandoraea terrae</name>
    <dbReference type="NCBI Taxonomy" id="1537710"/>
    <lineage>
        <taxon>Bacteria</taxon>
        <taxon>Pseudomonadati</taxon>
        <taxon>Pseudomonadota</taxon>
        <taxon>Betaproteobacteria</taxon>
        <taxon>Burkholderiales</taxon>
        <taxon>Burkholderiaceae</taxon>
        <taxon>Pandoraea</taxon>
    </lineage>
</organism>
<evidence type="ECO:0000256" key="1">
    <source>
        <dbReference type="ARBA" id="ARBA00009986"/>
    </source>
</evidence>
<dbReference type="PROSITE" id="PS00070">
    <property type="entry name" value="ALDEHYDE_DEHYDR_CYS"/>
    <property type="match status" value="1"/>
</dbReference>
<dbReference type="PANTHER" id="PTHR43570">
    <property type="entry name" value="ALDEHYDE DEHYDROGENASE"/>
    <property type="match status" value="1"/>
</dbReference>
<dbReference type="InterPro" id="IPR016160">
    <property type="entry name" value="Ald_DH_CS_CYS"/>
</dbReference>
<dbReference type="InterPro" id="IPR016161">
    <property type="entry name" value="Ald_DH/histidinol_DH"/>
</dbReference>